<dbReference type="Proteomes" id="UP000183983">
    <property type="component" value="Unassembled WGS sequence"/>
</dbReference>
<dbReference type="AlphaFoldDB" id="A0A1M7NUT3"/>
<dbReference type="EMBL" id="FRDA01000007">
    <property type="protein sequence ID" value="SHN07894.1"/>
    <property type="molecule type" value="Genomic_DNA"/>
</dbReference>
<evidence type="ECO:0000259" key="3">
    <source>
        <dbReference type="Pfam" id="PF20434"/>
    </source>
</evidence>
<feature type="domain" description="BD-FAE-like" evidence="3">
    <location>
        <begin position="52"/>
        <end position="158"/>
    </location>
</feature>
<keyword evidence="1" id="KW-0378">Hydrolase</keyword>
<dbReference type="PROSITE" id="PS00122">
    <property type="entry name" value="CARBOXYLESTERASE_B_1"/>
    <property type="match status" value="1"/>
</dbReference>
<reference evidence="4 5" key="1">
    <citation type="submission" date="2016-11" db="EMBL/GenBank/DDBJ databases">
        <authorList>
            <person name="Jaros S."/>
            <person name="Januszkiewicz K."/>
            <person name="Wedrychowicz H."/>
        </authorList>
    </citation>
    <scope>NUCLEOTIDE SEQUENCE [LARGE SCALE GENOMIC DNA]</scope>
    <source>
        <strain evidence="4 5">LMG 26898</strain>
    </source>
</reference>
<dbReference type="InterPro" id="IPR019826">
    <property type="entry name" value="Carboxylesterase_B_AS"/>
</dbReference>
<evidence type="ECO:0000313" key="4">
    <source>
        <dbReference type="EMBL" id="SHN07894.1"/>
    </source>
</evidence>
<evidence type="ECO:0000256" key="2">
    <source>
        <dbReference type="SAM" id="SignalP"/>
    </source>
</evidence>
<gene>
    <name evidence="4" type="ORF">SAMN05216593_10755</name>
</gene>
<dbReference type="PANTHER" id="PTHR48081">
    <property type="entry name" value="AB HYDROLASE SUPERFAMILY PROTEIN C4A8.06C"/>
    <property type="match status" value="1"/>
</dbReference>
<dbReference type="STRING" id="1190415.SAMN05216593_10755"/>
<proteinExistence type="predicted"/>
<dbReference type="SUPFAM" id="SSF53474">
    <property type="entry name" value="alpha/beta-Hydrolases"/>
    <property type="match status" value="1"/>
</dbReference>
<dbReference type="Gene3D" id="3.40.50.1820">
    <property type="entry name" value="alpha/beta hydrolase"/>
    <property type="match status" value="1"/>
</dbReference>
<dbReference type="RefSeq" id="WP_073167823.1">
    <property type="nucleotide sequence ID" value="NZ_FRDA01000007.1"/>
</dbReference>
<dbReference type="InterPro" id="IPR029058">
    <property type="entry name" value="AB_hydrolase_fold"/>
</dbReference>
<feature type="chain" id="PRO_5026233386" evidence="2">
    <location>
        <begin position="26"/>
        <end position="299"/>
    </location>
</feature>
<accession>A0A1M7NUT3</accession>
<dbReference type="PROSITE" id="PS51257">
    <property type="entry name" value="PROKAR_LIPOPROTEIN"/>
    <property type="match status" value="1"/>
</dbReference>
<dbReference type="OrthoDB" id="9771666at2"/>
<dbReference type="GO" id="GO:0016787">
    <property type="term" value="F:hydrolase activity"/>
    <property type="evidence" value="ECO:0007669"/>
    <property type="project" value="UniProtKB-KW"/>
</dbReference>
<feature type="signal peptide" evidence="2">
    <location>
        <begin position="1"/>
        <end position="25"/>
    </location>
</feature>
<dbReference type="PANTHER" id="PTHR48081:SF9">
    <property type="entry name" value="CARBOXYLESTERASE"/>
    <property type="match status" value="1"/>
</dbReference>
<dbReference type="InterPro" id="IPR049492">
    <property type="entry name" value="BD-FAE-like_dom"/>
</dbReference>
<dbReference type="InterPro" id="IPR050300">
    <property type="entry name" value="GDXG_lipolytic_enzyme"/>
</dbReference>
<dbReference type="Pfam" id="PF20434">
    <property type="entry name" value="BD-FAE"/>
    <property type="match status" value="1"/>
</dbReference>
<evidence type="ECO:0000256" key="1">
    <source>
        <dbReference type="ARBA" id="ARBA00022801"/>
    </source>
</evidence>
<keyword evidence="2" id="KW-0732">Signal</keyword>
<protein>
    <submittedName>
        <fullName evidence="4">Acetyl esterase/lipase</fullName>
    </submittedName>
</protein>
<sequence>MIRTMFLTLMTATLLAILSGCSALKVLNALTPTSTVDKVSGLAYGPDPRHRLDVYTPRTKVAQAPVVVFFYGGSWNSGSRSDYDFVGESLAAKGIVVIIADYRLYPQVRYPSFLEDSAKALAWAYRNAAAFGGDTHRLYVMGHSSGAYNASMLALDSRWLAREGLSPAILSGWIGLAGPYDFLPIKNADVKPVFFFPNSPPDSQPINHVSAGAPRALLMASDDDSLVNPVRNTGGLATRLRSDGVQVRERYFSRTNHGTLIGAFARPLRSLAPVLDEVVLFVNPPRAPSAVAAAQPAAQ</sequence>
<name>A0A1M7NUT3_9PSED</name>
<organism evidence="4 5">
    <name type="scientific">Pseudomonas asturiensis</name>
    <dbReference type="NCBI Taxonomy" id="1190415"/>
    <lineage>
        <taxon>Bacteria</taxon>
        <taxon>Pseudomonadati</taxon>
        <taxon>Pseudomonadota</taxon>
        <taxon>Gammaproteobacteria</taxon>
        <taxon>Pseudomonadales</taxon>
        <taxon>Pseudomonadaceae</taxon>
        <taxon>Pseudomonas</taxon>
    </lineage>
</organism>
<evidence type="ECO:0000313" key="5">
    <source>
        <dbReference type="Proteomes" id="UP000183983"/>
    </source>
</evidence>